<dbReference type="OrthoDB" id="101791at2759"/>
<dbReference type="GO" id="GO:0019901">
    <property type="term" value="F:protein kinase binding"/>
    <property type="evidence" value="ECO:0007669"/>
    <property type="project" value="InterPro"/>
</dbReference>
<reference evidence="1 2" key="1">
    <citation type="journal article" date="2018" name="Genome Res.">
        <title>The genomic architecture and molecular evolution of ant odorant receptors.</title>
        <authorList>
            <person name="McKenzie S.K."/>
            <person name="Kronauer D.J.C."/>
        </authorList>
    </citation>
    <scope>NUCLEOTIDE SEQUENCE [LARGE SCALE GENOMIC DNA]</scope>
    <source>
        <strain evidence="1">Clonal line C1</strain>
    </source>
</reference>
<evidence type="ECO:0000313" key="1">
    <source>
        <dbReference type="EMBL" id="RLU19059.1"/>
    </source>
</evidence>
<comment type="caution">
    <text evidence="1">The sequence shown here is derived from an EMBL/GenBank/DDBJ whole genome shotgun (WGS) entry which is preliminary data.</text>
</comment>
<dbReference type="Gene3D" id="3.40.1000.30">
    <property type="match status" value="1"/>
</dbReference>
<evidence type="ECO:0000313" key="2">
    <source>
        <dbReference type="Proteomes" id="UP000279307"/>
    </source>
</evidence>
<dbReference type="Proteomes" id="UP000279307">
    <property type="component" value="Chromosome 9"/>
</dbReference>
<dbReference type="PANTHER" id="PTHR15537:SF2">
    <property type="entry name" value="F-BOX ONLY PROTEIN 7"/>
    <property type="match status" value="1"/>
</dbReference>
<dbReference type="EMBL" id="QOIP01000009">
    <property type="protein sequence ID" value="RLU19059.1"/>
    <property type="molecule type" value="Genomic_DNA"/>
</dbReference>
<protein>
    <submittedName>
        <fullName evidence="1">Uncharacterized protein</fullName>
    </submittedName>
</protein>
<dbReference type="InterPro" id="IPR047118">
    <property type="entry name" value="Fbxo7"/>
</dbReference>
<name>A0A3L8DGL6_OOCBI</name>
<dbReference type="GO" id="GO:1903599">
    <property type="term" value="P:positive regulation of autophagy of mitochondrion"/>
    <property type="evidence" value="ECO:0007669"/>
    <property type="project" value="TreeGrafter"/>
</dbReference>
<sequence length="208" mass="23977">MEVLRVPNRVVDISEPILAEDSTFSELALSLKAILEQLDEKATHHDYFVALLLVLLAESGFRVSSKSDIPEQQQNKRLVHIPSSWKQRETGVYEIDLVLDDLDHIQSKLIAIPYGDVLIFNAFAYIEPKVVYSMAVHSFKYVNPYTHNVYMRYMNLKEISHNFKDTMVTPLRTDILLTSGRTGPSFQCLPRELHNKIANMRRLLECQN</sequence>
<dbReference type="PANTHER" id="PTHR15537">
    <property type="entry name" value="F-BOX ONLY PROTEIN 7"/>
    <property type="match status" value="1"/>
</dbReference>
<organism evidence="1 2">
    <name type="scientific">Ooceraea biroi</name>
    <name type="common">Clonal raider ant</name>
    <name type="synonym">Cerapachys biroi</name>
    <dbReference type="NCBI Taxonomy" id="2015173"/>
    <lineage>
        <taxon>Eukaryota</taxon>
        <taxon>Metazoa</taxon>
        <taxon>Ecdysozoa</taxon>
        <taxon>Arthropoda</taxon>
        <taxon>Hexapoda</taxon>
        <taxon>Insecta</taxon>
        <taxon>Pterygota</taxon>
        <taxon>Neoptera</taxon>
        <taxon>Endopterygota</taxon>
        <taxon>Hymenoptera</taxon>
        <taxon>Apocrita</taxon>
        <taxon>Aculeata</taxon>
        <taxon>Formicoidea</taxon>
        <taxon>Formicidae</taxon>
        <taxon>Dorylinae</taxon>
        <taxon>Ooceraea</taxon>
    </lineage>
</organism>
<accession>A0A3L8DGL6</accession>
<gene>
    <name evidence="1" type="ORF">DMN91_009417</name>
</gene>
<dbReference type="AlphaFoldDB" id="A0A3L8DGL6"/>
<proteinExistence type="predicted"/>